<dbReference type="AlphaFoldDB" id="A0A2U2ALT2"/>
<reference evidence="3 4" key="1">
    <citation type="journal article" date="2018" name="Genome Announc.">
        <title>Ignatzschineria cameli sp. nov., isolated from necrotic foot tissue of dromedaries (Camelus dromedarius) and associated maggots (Wohlfahrtia species) in Dubai.</title>
        <authorList>
            <person name="Tsang C.C."/>
            <person name="Tang J.Y."/>
            <person name="Fong J.Y."/>
            <person name="Kinne J."/>
            <person name="Lee H.H."/>
            <person name="Joseph M."/>
            <person name="Jose S."/>
            <person name="Schuster R.K."/>
            <person name="Tang Y."/>
            <person name="Sivakumar S."/>
            <person name="Chen J.H."/>
            <person name="Teng J.L."/>
            <person name="Lau S.K."/>
            <person name="Wernery U."/>
            <person name="Woo P.C."/>
        </authorList>
    </citation>
    <scope>NUCLEOTIDE SEQUENCE [LARGE SCALE GENOMIC DNA]</scope>
    <source>
        <strain evidence="3 4">KCTC 22643</strain>
    </source>
</reference>
<accession>A0A2U2ALT2</accession>
<feature type="chain" id="PRO_5015626443" evidence="2">
    <location>
        <begin position="23"/>
        <end position="196"/>
    </location>
</feature>
<evidence type="ECO:0000256" key="2">
    <source>
        <dbReference type="SAM" id="SignalP"/>
    </source>
</evidence>
<feature type="region of interest" description="Disordered" evidence="1">
    <location>
        <begin position="44"/>
        <end position="81"/>
    </location>
</feature>
<keyword evidence="4" id="KW-1185">Reference proteome</keyword>
<dbReference type="Proteomes" id="UP000244948">
    <property type="component" value="Unassembled WGS sequence"/>
</dbReference>
<proteinExistence type="predicted"/>
<comment type="caution">
    <text evidence="3">The sequence shown here is derived from an EMBL/GenBank/DDBJ whole genome shotgun (WGS) entry which is preliminary data.</text>
</comment>
<evidence type="ECO:0000313" key="4">
    <source>
        <dbReference type="Proteomes" id="UP000244948"/>
    </source>
</evidence>
<feature type="signal peptide" evidence="2">
    <location>
        <begin position="1"/>
        <end position="22"/>
    </location>
</feature>
<dbReference type="EMBL" id="QEWR01000002">
    <property type="protein sequence ID" value="PWD84180.1"/>
    <property type="molecule type" value="Genomic_DNA"/>
</dbReference>
<name>A0A2U2ALT2_9GAMM</name>
<evidence type="ECO:0000256" key="1">
    <source>
        <dbReference type="SAM" id="MobiDB-lite"/>
    </source>
</evidence>
<organism evidence="3 4">
    <name type="scientific">Ignatzschineria indica</name>
    <dbReference type="NCBI Taxonomy" id="472583"/>
    <lineage>
        <taxon>Bacteria</taxon>
        <taxon>Pseudomonadati</taxon>
        <taxon>Pseudomonadota</taxon>
        <taxon>Gammaproteobacteria</taxon>
        <taxon>Cardiobacteriales</taxon>
        <taxon>Ignatzschineriaceae</taxon>
        <taxon>Ignatzschineria</taxon>
    </lineage>
</organism>
<gene>
    <name evidence="3" type="ORF">DC082_01135</name>
</gene>
<feature type="compositionally biased region" description="Basic and acidic residues" evidence="1">
    <location>
        <begin position="44"/>
        <end position="68"/>
    </location>
</feature>
<sequence>MKKILLTISVALILGSNQFAVAKMPALTTPSMSDQEYAETLGFELKKENPDADNKSASEEDNREKTTDEAQVATEESEKSAAKPQIELKKLVYRCDISLSQPFPLKNPEKVELALGNLSNDDEMVIKLKNTPIKLKKSHFEPEHLHIWSNTDNNILMTLEVDEVYEDNFVRAQSGTLTILTPKLKEEYKAVHSCRR</sequence>
<dbReference type="RefSeq" id="WP_109235384.1">
    <property type="nucleotide sequence ID" value="NZ_BMXZ01000001.1"/>
</dbReference>
<evidence type="ECO:0000313" key="3">
    <source>
        <dbReference type="EMBL" id="PWD84180.1"/>
    </source>
</evidence>
<keyword evidence="2" id="KW-0732">Signal</keyword>
<protein>
    <submittedName>
        <fullName evidence="3">Uncharacterized protein</fullName>
    </submittedName>
</protein>